<sequence length="111" mass="12413">MDEEAEVLAGEGVAGKVELKRSKLGLEVISGRTEKTQEVKEVREVELESLGSRGMANINEFVQCSVGKFDGQGNFQYWHSQMEFFLKVMEYTDVMINGFTDPGDQATLTQN</sequence>
<dbReference type="EMBL" id="CAEKKB010000008">
    <property type="protein sequence ID" value="CAB4320222.1"/>
    <property type="molecule type" value="Genomic_DNA"/>
</dbReference>
<dbReference type="AlphaFoldDB" id="A0A6J5Y6Q0"/>
<name>A0A6J5Y6Q0_PRUAR</name>
<dbReference type="Proteomes" id="UP000507245">
    <property type="component" value="Unassembled WGS sequence"/>
</dbReference>
<evidence type="ECO:0000313" key="1">
    <source>
        <dbReference type="EMBL" id="CAB4320222.1"/>
    </source>
</evidence>
<evidence type="ECO:0000313" key="2">
    <source>
        <dbReference type="Proteomes" id="UP000507245"/>
    </source>
</evidence>
<gene>
    <name evidence="1" type="ORF">ORAREDHAP_LOCUS48855</name>
</gene>
<accession>A0A6J5Y6Q0</accession>
<organism evidence="1 2">
    <name type="scientific">Prunus armeniaca</name>
    <name type="common">Apricot</name>
    <name type="synonym">Armeniaca vulgaris</name>
    <dbReference type="NCBI Taxonomy" id="36596"/>
    <lineage>
        <taxon>Eukaryota</taxon>
        <taxon>Viridiplantae</taxon>
        <taxon>Streptophyta</taxon>
        <taxon>Embryophyta</taxon>
        <taxon>Tracheophyta</taxon>
        <taxon>Spermatophyta</taxon>
        <taxon>Magnoliopsida</taxon>
        <taxon>eudicotyledons</taxon>
        <taxon>Gunneridae</taxon>
        <taxon>Pentapetalae</taxon>
        <taxon>rosids</taxon>
        <taxon>fabids</taxon>
        <taxon>Rosales</taxon>
        <taxon>Rosaceae</taxon>
        <taxon>Amygdaloideae</taxon>
        <taxon>Amygdaleae</taxon>
        <taxon>Prunus</taxon>
    </lineage>
</organism>
<protein>
    <submittedName>
        <fullName evidence="1">Uncharacterized protein</fullName>
    </submittedName>
</protein>
<keyword evidence="2" id="KW-1185">Reference proteome</keyword>
<reference evidence="2" key="1">
    <citation type="journal article" date="2020" name="Genome Biol.">
        <title>Gamete binning: chromosome-level and haplotype-resolved genome assembly enabled by high-throughput single-cell sequencing of gamete genomes.</title>
        <authorList>
            <person name="Campoy J.A."/>
            <person name="Sun H."/>
            <person name="Goel M."/>
            <person name="Jiao W.-B."/>
            <person name="Folz-Donahue K."/>
            <person name="Wang N."/>
            <person name="Rubio M."/>
            <person name="Liu C."/>
            <person name="Kukat C."/>
            <person name="Ruiz D."/>
            <person name="Huettel B."/>
            <person name="Schneeberger K."/>
        </authorList>
    </citation>
    <scope>NUCLEOTIDE SEQUENCE [LARGE SCALE GENOMIC DNA]</scope>
    <source>
        <strain evidence="2">cv. Rojo Pasion</strain>
    </source>
</reference>
<proteinExistence type="predicted"/>
<dbReference type="OrthoDB" id="2015125at2759"/>